<dbReference type="EMBL" id="CP032509">
    <property type="protein sequence ID" value="AZN72087.1"/>
    <property type="molecule type" value="Genomic_DNA"/>
</dbReference>
<dbReference type="KEGG" id="abaw:D5400_13120"/>
<reference evidence="2 3" key="1">
    <citation type="submission" date="2018-09" db="EMBL/GenBank/DDBJ databases">
        <title>Marinorhizobium profundi gen. nov., sp. nov., isolated from a deep-sea sediment sample from the New Britain Trench and proposal of Marinorhizobiaceae fam. nov. in the order Rhizobiales of the class Alphaproteobacteria.</title>
        <authorList>
            <person name="Cao J."/>
        </authorList>
    </citation>
    <scope>NUCLEOTIDE SEQUENCE [LARGE SCALE GENOMIC DNA]</scope>
    <source>
        <strain evidence="2 3">WS11</strain>
    </source>
</reference>
<gene>
    <name evidence="2" type="ORF">D5400_13120</name>
</gene>
<evidence type="ECO:0000256" key="1">
    <source>
        <dbReference type="SAM" id="SignalP"/>
    </source>
</evidence>
<protein>
    <submittedName>
        <fullName evidence="2">Uncharacterized protein</fullName>
    </submittedName>
</protein>
<feature type="chain" id="PRO_5018536151" evidence="1">
    <location>
        <begin position="22"/>
        <end position="130"/>
    </location>
</feature>
<accession>A0A3Q8XP63</accession>
<organism evidence="2 3">
    <name type="scientific">Georhizobium profundi</name>
    <dbReference type="NCBI Taxonomy" id="2341112"/>
    <lineage>
        <taxon>Bacteria</taxon>
        <taxon>Pseudomonadati</taxon>
        <taxon>Pseudomonadota</taxon>
        <taxon>Alphaproteobacteria</taxon>
        <taxon>Hyphomicrobiales</taxon>
        <taxon>Rhizobiaceae</taxon>
        <taxon>Georhizobium</taxon>
    </lineage>
</organism>
<keyword evidence="3" id="KW-1185">Reference proteome</keyword>
<evidence type="ECO:0000313" key="2">
    <source>
        <dbReference type="EMBL" id="AZN72087.1"/>
    </source>
</evidence>
<dbReference type="AlphaFoldDB" id="A0A3Q8XP63"/>
<sequence>MLPRFALLVLAFSAMAPAAHATGTITCVDQDDRVALELSIGTLPVLKVVGGSIAVDDRMISIGDEGADAFAVGQAFRADGRLMVDFTDSNIEAVTARLRLEETGEARDFVTAGTFQLVGTGAYAVTCVGP</sequence>
<evidence type="ECO:0000313" key="3">
    <source>
        <dbReference type="Proteomes" id="UP000268192"/>
    </source>
</evidence>
<feature type="signal peptide" evidence="1">
    <location>
        <begin position="1"/>
        <end position="21"/>
    </location>
</feature>
<proteinExistence type="predicted"/>
<name>A0A3Q8XP63_9HYPH</name>
<dbReference type="Proteomes" id="UP000268192">
    <property type="component" value="Chromosome"/>
</dbReference>
<keyword evidence="1" id="KW-0732">Signal</keyword>